<feature type="compositionally biased region" description="Basic residues" evidence="1">
    <location>
        <begin position="372"/>
        <end position="387"/>
    </location>
</feature>
<keyword evidence="2" id="KW-0812">Transmembrane</keyword>
<proteinExistence type="predicted"/>
<dbReference type="HOGENOM" id="CLU_397308_0_0_11"/>
<feature type="compositionally biased region" description="Low complexity" evidence="1">
    <location>
        <begin position="465"/>
        <end position="477"/>
    </location>
</feature>
<evidence type="ECO:0000313" key="3">
    <source>
        <dbReference type="EMBL" id="CCH87659.1"/>
    </source>
</evidence>
<gene>
    <name evidence="3" type="ordered locus">MODMU_2224</name>
</gene>
<organism evidence="3 4">
    <name type="scientific">Modestobacter italicus (strain DSM 44449 / CECT 9708 / BC 501)</name>
    <dbReference type="NCBI Taxonomy" id="2732864"/>
    <lineage>
        <taxon>Bacteria</taxon>
        <taxon>Bacillati</taxon>
        <taxon>Actinomycetota</taxon>
        <taxon>Actinomycetes</taxon>
        <taxon>Geodermatophilales</taxon>
        <taxon>Geodermatophilaceae</taxon>
        <taxon>Modestobacter</taxon>
    </lineage>
</organism>
<keyword evidence="4" id="KW-1185">Reference proteome</keyword>
<feature type="region of interest" description="Disordered" evidence="1">
    <location>
        <begin position="644"/>
        <end position="693"/>
    </location>
</feature>
<feature type="compositionally biased region" description="Low complexity" evidence="1">
    <location>
        <begin position="590"/>
        <end position="599"/>
    </location>
</feature>
<dbReference type="Proteomes" id="UP000006461">
    <property type="component" value="Chromosome"/>
</dbReference>
<evidence type="ECO:0000313" key="4">
    <source>
        <dbReference type="Proteomes" id="UP000006461"/>
    </source>
</evidence>
<dbReference type="STRING" id="477641.MODMU_2224"/>
<feature type="compositionally biased region" description="Gly residues" evidence="1">
    <location>
        <begin position="408"/>
        <end position="419"/>
    </location>
</feature>
<dbReference type="eggNOG" id="COG1595">
    <property type="taxonomic scope" value="Bacteria"/>
</dbReference>
<protein>
    <submittedName>
        <fullName evidence="3">Uncharacterized protein</fullName>
    </submittedName>
</protein>
<evidence type="ECO:0000256" key="1">
    <source>
        <dbReference type="SAM" id="MobiDB-lite"/>
    </source>
</evidence>
<dbReference type="EMBL" id="FO203431">
    <property type="protein sequence ID" value="CCH87659.1"/>
    <property type="molecule type" value="Genomic_DNA"/>
</dbReference>
<dbReference type="AlphaFoldDB" id="I4EW96"/>
<dbReference type="SUPFAM" id="SSF88659">
    <property type="entry name" value="Sigma3 and sigma4 domains of RNA polymerase sigma factors"/>
    <property type="match status" value="1"/>
</dbReference>
<feature type="transmembrane region" description="Helical" evidence="2">
    <location>
        <begin position="200"/>
        <end position="221"/>
    </location>
</feature>
<feature type="region of interest" description="Disordered" evidence="1">
    <location>
        <begin position="342"/>
        <end position="609"/>
    </location>
</feature>
<reference evidence="3 4" key="1">
    <citation type="journal article" date="2012" name="J. Bacteriol.">
        <title>Genome Sequence of Radiation-Resistant Modestobacter marinus Strain BC501, a Representative Actinobacterium That Thrives on Calcareous Stone Surfaces.</title>
        <authorList>
            <person name="Normand P."/>
            <person name="Gury J."/>
            <person name="Pujic P."/>
            <person name="Chouaia B."/>
            <person name="Crotti E."/>
            <person name="Brusetti L."/>
            <person name="Daffonchio D."/>
            <person name="Vacherie B."/>
            <person name="Barbe V."/>
            <person name="Medigue C."/>
            <person name="Calteau A."/>
            <person name="Ghodhbane-Gtari F."/>
            <person name="Essoussi I."/>
            <person name="Nouioui I."/>
            <person name="Abbassi-Ghozzi I."/>
            <person name="Gtari M."/>
        </authorList>
    </citation>
    <scope>NUCLEOTIDE SEQUENCE [LARGE SCALE GENOMIC DNA]</scope>
    <source>
        <strain evidence="4">BC 501</strain>
    </source>
</reference>
<dbReference type="InterPro" id="IPR013324">
    <property type="entry name" value="RNA_pol_sigma_r3/r4-like"/>
</dbReference>
<feature type="compositionally biased region" description="Basic residues" evidence="1">
    <location>
        <begin position="353"/>
        <end position="362"/>
    </location>
</feature>
<dbReference type="InterPro" id="IPR036388">
    <property type="entry name" value="WH-like_DNA-bd_sf"/>
</dbReference>
<feature type="compositionally biased region" description="Low complexity" evidence="1">
    <location>
        <begin position="556"/>
        <end position="572"/>
    </location>
</feature>
<name>I4EW96_MODI5</name>
<evidence type="ECO:0000256" key="2">
    <source>
        <dbReference type="SAM" id="Phobius"/>
    </source>
</evidence>
<feature type="compositionally biased region" description="Low complexity" evidence="1">
    <location>
        <begin position="644"/>
        <end position="682"/>
    </location>
</feature>
<accession>I4EW96</accession>
<dbReference type="Gene3D" id="1.10.10.10">
    <property type="entry name" value="Winged helix-like DNA-binding domain superfamily/Winged helix DNA-binding domain"/>
    <property type="match status" value="1"/>
</dbReference>
<sequence length="693" mass="72793">MDDVPRPSADRRPELLRTALLLTGDRASAEELVQRALTRVRGRSGDPGSAELAALVRLATSRWARLGRAEQVIEELPDPFRPSAAPDPGPDLARALRELPARTRAVVVLRWHGHLPDARIAELLRCPVPEVAAEAARGLALLAPALQPSAFERAAPDVPAEQRLADQLVRLARAPGSWRLDADAAVADVRARRAGARRRLAGAAVAVLAVVGVAVPLARWAPDPVPTTATPSATPVAARPTPPVPGVPVLAGPTRGSLAGDPVFLDALRSVGWGAQEAPPPADREVVFAADTPHGRVALVVGTVLEDFRGVWLTGPVGAAAADLVPHLPVQLGRERPLALLLGGPGDAEARGRGRARRRGRGVRPADDRPARHGRPHLHPGRRRGRGGRGAGPDHHGRLRGQRPGRAGRPGGLPLGRGLAGRRRGAARTGGRAGPAPPGDTAERRAPGGRRAPRPRRAARDRAGRAAAGPALVGRGAPEPRHRTGGGAGRVQPRRGAGGDHLGRGGPRRGLLRRADTARGHRRRHPDRRPDLRRRPPRPRPDRRRPLAGGHRSPGRRLGAAAGRPRSGARAAPADRRRHGGADDRRRPLGAHPGRGRPAAGRDADRPGAHRAVRRLRARPGPLRAQKAGPVRQGICCRVSVLPSGSSSAAYSTPPPTSVTSPTSTPRPTSSARAAAMSATTRCRPRTDPGAAS</sequence>
<dbReference type="KEGG" id="mmar:MODMU_2224"/>
<keyword evidence="2" id="KW-0472">Membrane</keyword>
<feature type="compositionally biased region" description="Basic residues" evidence="1">
    <location>
        <begin position="447"/>
        <end position="457"/>
    </location>
</feature>
<dbReference type="OMA" id="GICCRVS"/>
<keyword evidence="2" id="KW-1133">Transmembrane helix</keyword>